<dbReference type="GO" id="GO:0003998">
    <property type="term" value="F:acylphosphatase activity"/>
    <property type="evidence" value="ECO:0007669"/>
    <property type="project" value="UniProtKB-EC"/>
</dbReference>
<proteinExistence type="inferred from homology"/>
<dbReference type="EMBL" id="CP036266">
    <property type="protein sequence ID" value="QDT22291.1"/>
    <property type="molecule type" value="Genomic_DNA"/>
</dbReference>
<name>A0A517PSE8_9PLAN</name>
<comment type="catalytic activity">
    <reaction evidence="3 4">
        <text>an acyl phosphate + H2O = a carboxylate + phosphate + H(+)</text>
        <dbReference type="Rhea" id="RHEA:14965"/>
        <dbReference type="ChEBI" id="CHEBI:15377"/>
        <dbReference type="ChEBI" id="CHEBI:15378"/>
        <dbReference type="ChEBI" id="CHEBI:29067"/>
        <dbReference type="ChEBI" id="CHEBI:43474"/>
        <dbReference type="ChEBI" id="CHEBI:59918"/>
        <dbReference type="EC" id="3.6.1.7"/>
    </reaction>
</comment>
<dbReference type="Pfam" id="PF00708">
    <property type="entry name" value="Acylphosphatase"/>
    <property type="match status" value="1"/>
</dbReference>
<sequence length="103" mass="11415">MCADPHQSGSSTDLICLRVIYAGRVQGVGFRYRTTQLAERYPVTGFVKNLSDGTVELVAQAHDQSVLDRFFDDMMLTFATNVTDVSIQGAPADSDRQSFTIEY</sequence>
<feature type="active site" evidence="4">
    <location>
        <position position="49"/>
    </location>
</feature>
<evidence type="ECO:0000256" key="5">
    <source>
        <dbReference type="RuleBase" id="RU004168"/>
    </source>
</evidence>
<dbReference type="PROSITE" id="PS51160">
    <property type="entry name" value="ACYLPHOSPHATASE_3"/>
    <property type="match status" value="1"/>
</dbReference>
<keyword evidence="4 7" id="KW-0378">Hydrolase</keyword>
<keyword evidence="8" id="KW-1185">Reference proteome</keyword>
<dbReference type="Proteomes" id="UP000320421">
    <property type="component" value="Chromosome"/>
</dbReference>
<dbReference type="PANTHER" id="PTHR47268:SF4">
    <property type="entry name" value="ACYLPHOSPHATASE"/>
    <property type="match status" value="1"/>
</dbReference>
<evidence type="ECO:0000313" key="7">
    <source>
        <dbReference type="EMBL" id="QDT22291.1"/>
    </source>
</evidence>
<dbReference type="RefSeq" id="WP_145187922.1">
    <property type="nucleotide sequence ID" value="NZ_CP036266.1"/>
</dbReference>
<gene>
    <name evidence="7" type="primary">yccX</name>
    <name evidence="7" type="ORF">HG66A1_40980</name>
</gene>
<accession>A0A517PSE8</accession>
<protein>
    <recommendedName>
        <fullName evidence="2 4">acylphosphatase</fullName>
        <ecNumber evidence="2 4">3.6.1.7</ecNumber>
    </recommendedName>
</protein>
<evidence type="ECO:0000256" key="3">
    <source>
        <dbReference type="ARBA" id="ARBA00047645"/>
    </source>
</evidence>
<dbReference type="AlphaFoldDB" id="A0A517PSE8"/>
<evidence type="ECO:0000259" key="6">
    <source>
        <dbReference type="PROSITE" id="PS51160"/>
    </source>
</evidence>
<evidence type="ECO:0000313" key="8">
    <source>
        <dbReference type="Proteomes" id="UP000320421"/>
    </source>
</evidence>
<dbReference type="Gene3D" id="3.30.70.100">
    <property type="match status" value="1"/>
</dbReference>
<feature type="active site" evidence="4">
    <location>
        <position position="31"/>
    </location>
</feature>
<dbReference type="InterPro" id="IPR001792">
    <property type="entry name" value="Acylphosphatase-like_dom"/>
</dbReference>
<feature type="domain" description="Acylphosphatase-like" evidence="6">
    <location>
        <begin position="16"/>
        <end position="103"/>
    </location>
</feature>
<evidence type="ECO:0000256" key="1">
    <source>
        <dbReference type="ARBA" id="ARBA00005614"/>
    </source>
</evidence>
<evidence type="ECO:0000256" key="4">
    <source>
        <dbReference type="PROSITE-ProRule" id="PRU00520"/>
    </source>
</evidence>
<comment type="similarity">
    <text evidence="1 5">Belongs to the acylphosphatase family.</text>
</comment>
<dbReference type="InterPro" id="IPR020456">
    <property type="entry name" value="Acylphosphatase"/>
</dbReference>
<organism evidence="7 8">
    <name type="scientific">Gimesia chilikensis</name>
    <dbReference type="NCBI Taxonomy" id="2605989"/>
    <lineage>
        <taxon>Bacteria</taxon>
        <taxon>Pseudomonadati</taxon>
        <taxon>Planctomycetota</taxon>
        <taxon>Planctomycetia</taxon>
        <taxon>Planctomycetales</taxon>
        <taxon>Planctomycetaceae</taxon>
        <taxon>Gimesia</taxon>
    </lineage>
</organism>
<dbReference type="EC" id="3.6.1.7" evidence="2 4"/>
<reference evidence="7 8" key="1">
    <citation type="submission" date="2019-02" db="EMBL/GenBank/DDBJ databases">
        <title>Deep-cultivation of Planctomycetes and their phenomic and genomic characterization uncovers novel biology.</title>
        <authorList>
            <person name="Wiegand S."/>
            <person name="Jogler M."/>
            <person name="Boedeker C."/>
            <person name="Pinto D."/>
            <person name="Vollmers J."/>
            <person name="Rivas-Marin E."/>
            <person name="Kohn T."/>
            <person name="Peeters S.H."/>
            <person name="Heuer A."/>
            <person name="Rast P."/>
            <person name="Oberbeckmann S."/>
            <person name="Bunk B."/>
            <person name="Jeske O."/>
            <person name="Meyerdierks A."/>
            <person name="Storesund J.E."/>
            <person name="Kallscheuer N."/>
            <person name="Luecker S."/>
            <person name="Lage O.M."/>
            <person name="Pohl T."/>
            <person name="Merkel B.J."/>
            <person name="Hornburger P."/>
            <person name="Mueller R.-W."/>
            <person name="Bruemmer F."/>
            <person name="Labrenz M."/>
            <person name="Spormann A.M."/>
            <person name="Op den Camp H."/>
            <person name="Overmann J."/>
            <person name="Amann R."/>
            <person name="Jetten M.S.M."/>
            <person name="Mascher T."/>
            <person name="Medema M.H."/>
            <person name="Devos D.P."/>
            <person name="Kaster A.-K."/>
            <person name="Ovreas L."/>
            <person name="Rohde M."/>
            <person name="Galperin M.Y."/>
            <person name="Jogler C."/>
        </authorList>
    </citation>
    <scope>NUCLEOTIDE SEQUENCE [LARGE SCALE GENOMIC DNA]</scope>
    <source>
        <strain evidence="7 8">HG66A1</strain>
    </source>
</reference>
<evidence type="ECO:0000256" key="2">
    <source>
        <dbReference type="ARBA" id="ARBA00012150"/>
    </source>
</evidence>
<dbReference type="SUPFAM" id="SSF54975">
    <property type="entry name" value="Acylphosphatase/BLUF domain-like"/>
    <property type="match status" value="1"/>
</dbReference>
<dbReference type="PANTHER" id="PTHR47268">
    <property type="entry name" value="ACYLPHOSPHATASE"/>
    <property type="match status" value="1"/>
</dbReference>
<dbReference type="InterPro" id="IPR036046">
    <property type="entry name" value="Acylphosphatase-like_dom_sf"/>
</dbReference>
<dbReference type="OrthoDB" id="9808093at2"/>